<dbReference type="RefSeq" id="WP_315576290.1">
    <property type="nucleotide sequence ID" value="NZ_JARDXH010000004.1"/>
</dbReference>
<evidence type="ECO:0000313" key="3">
    <source>
        <dbReference type="Proteomes" id="UP001249959"/>
    </source>
</evidence>
<evidence type="ECO:0000256" key="1">
    <source>
        <dbReference type="SAM" id="MobiDB-lite"/>
    </source>
</evidence>
<gene>
    <name evidence="2" type="ORF">PQG45_03365</name>
</gene>
<proteinExistence type="predicted"/>
<feature type="region of interest" description="Disordered" evidence="1">
    <location>
        <begin position="26"/>
        <end position="49"/>
    </location>
</feature>
<dbReference type="SUPFAM" id="SSF54534">
    <property type="entry name" value="FKBP-like"/>
    <property type="match status" value="1"/>
</dbReference>
<sequence>MHGSKEEIHQKIIALLESQIQQAKHDLSLAKESRDSDTKSSAGDKYETGREMMQREMDKLSASVDIYQQQLIKINNINPGKSTNFITQGSLIVTNFETYYMAIGMGQMQIATETIYVISPESPLGALLMGKRVEDTVELRGRQINIKQLI</sequence>
<keyword evidence="3" id="KW-1185">Reference proteome</keyword>
<reference evidence="2 3" key="1">
    <citation type="submission" date="2023-09" db="EMBL/GenBank/DDBJ databases">
        <title>Aquirufa genomes.</title>
        <authorList>
            <person name="Pitt A."/>
        </authorList>
    </citation>
    <scope>NUCLEOTIDE SEQUENCE [LARGE SCALE GENOMIC DNA]</scope>
    <source>
        <strain evidence="2 3">LEOWEIH-7C</strain>
    </source>
</reference>
<accession>A0ABU3TQD7</accession>
<evidence type="ECO:0008006" key="4">
    <source>
        <dbReference type="Google" id="ProtNLM"/>
    </source>
</evidence>
<dbReference type="EMBL" id="JAVNWW010000001">
    <property type="protein sequence ID" value="MDU0808071.1"/>
    <property type="molecule type" value="Genomic_DNA"/>
</dbReference>
<organism evidence="2 3">
    <name type="scientific">Aquirufa regiilacus</name>
    <dbReference type="NCBI Taxonomy" id="3024868"/>
    <lineage>
        <taxon>Bacteria</taxon>
        <taxon>Pseudomonadati</taxon>
        <taxon>Bacteroidota</taxon>
        <taxon>Cytophagia</taxon>
        <taxon>Cytophagales</taxon>
        <taxon>Flectobacillaceae</taxon>
        <taxon>Aquirufa</taxon>
    </lineage>
</organism>
<dbReference type="Proteomes" id="UP001249959">
    <property type="component" value="Unassembled WGS sequence"/>
</dbReference>
<comment type="caution">
    <text evidence="2">The sequence shown here is derived from an EMBL/GenBank/DDBJ whole genome shotgun (WGS) entry which is preliminary data.</text>
</comment>
<evidence type="ECO:0000313" key="2">
    <source>
        <dbReference type="EMBL" id="MDU0808071.1"/>
    </source>
</evidence>
<name>A0ABU3TQD7_9BACT</name>
<protein>
    <recommendedName>
        <fullName evidence="4">3-oxoacyl-ACP synthase</fullName>
    </recommendedName>
</protein>